<evidence type="ECO:0000256" key="3">
    <source>
        <dbReference type="ARBA" id="ARBA00023002"/>
    </source>
</evidence>
<dbReference type="PANTHER" id="PTHR11709">
    <property type="entry name" value="MULTI-COPPER OXIDASE"/>
    <property type="match status" value="1"/>
</dbReference>
<dbReference type="InterPro" id="IPR008972">
    <property type="entry name" value="Cupredoxin"/>
</dbReference>
<dbReference type="Pfam" id="PF07731">
    <property type="entry name" value="Cu-oxidase_2"/>
    <property type="match status" value="1"/>
</dbReference>
<dbReference type="InterPro" id="IPR001117">
    <property type="entry name" value="Cu-oxidase_2nd"/>
</dbReference>
<evidence type="ECO:0000259" key="4">
    <source>
        <dbReference type="Pfam" id="PF00394"/>
    </source>
</evidence>
<dbReference type="SUPFAM" id="SSF69318">
    <property type="entry name" value="Integrin alpha N-terminal domain"/>
    <property type="match status" value="1"/>
</dbReference>
<dbReference type="InterPro" id="IPR011706">
    <property type="entry name" value="Cu-oxidase_C"/>
</dbReference>
<feature type="domain" description="Plastocyanin-like" evidence="4">
    <location>
        <begin position="204"/>
        <end position="313"/>
    </location>
</feature>
<evidence type="ECO:0000256" key="2">
    <source>
        <dbReference type="ARBA" id="ARBA00022729"/>
    </source>
</evidence>
<evidence type="ECO:0000313" key="7">
    <source>
        <dbReference type="EMBL" id="XBH06248.1"/>
    </source>
</evidence>
<keyword evidence="3" id="KW-0560">Oxidoreductase</keyword>
<dbReference type="CDD" id="cd13853">
    <property type="entry name" value="CuRO_1_Tth-MCO_like"/>
    <property type="match status" value="1"/>
</dbReference>
<dbReference type="PANTHER" id="PTHR11709:SF518">
    <property type="entry name" value="MULTICOPPER OXIDASE"/>
    <property type="match status" value="1"/>
</dbReference>
<reference evidence="7" key="1">
    <citation type="submission" date="2024-05" db="EMBL/GenBank/DDBJ databases">
        <title>Planctomycetes of the genus Singulisphaera possess chitinolytic capabilities.</title>
        <authorList>
            <person name="Ivanova A."/>
        </authorList>
    </citation>
    <scope>NUCLEOTIDE SEQUENCE</scope>
    <source>
        <strain evidence="7">Ch08T</strain>
    </source>
</reference>
<feature type="domain" description="Plastocyanin-like" evidence="6">
    <location>
        <begin position="65"/>
        <end position="172"/>
    </location>
</feature>
<evidence type="ECO:0000259" key="6">
    <source>
        <dbReference type="Pfam" id="PF07732"/>
    </source>
</evidence>
<dbReference type="InterPro" id="IPR002355">
    <property type="entry name" value="Cu_oxidase_Cu_BS"/>
</dbReference>
<dbReference type="AlphaFoldDB" id="A0AAU7CLD6"/>
<proteinExistence type="predicted"/>
<keyword evidence="1" id="KW-0479">Metal-binding</keyword>
<dbReference type="GO" id="GO:0005507">
    <property type="term" value="F:copper ion binding"/>
    <property type="evidence" value="ECO:0007669"/>
    <property type="project" value="InterPro"/>
</dbReference>
<evidence type="ECO:0000259" key="5">
    <source>
        <dbReference type="Pfam" id="PF07731"/>
    </source>
</evidence>
<dbReference type="SUPFAM" id="SSF49503">
    <property type="entry name" value="Cupredoxins"/>
    <property type="match status" value="3"/>
</dbReference>
<dbReference type="InterPro" id="IPR045087">
    <property type="entry name" value="Cu-oxidase_fam"/>
</dbReference>
<dbReference type="CDD" id="cd13900">
    <property type="entry name" value="CuRO_3_Tth-MCO_like"/>
    <property type="match status" value="1"/>
</dbReference>
<dbReference type="InterPro" id="IPR011707">
    <property type="entry name" value="Cu-oxidase-like_N"/>
</dbReference>
<dbReference type="PROSITE" id="PS00080">
    <property type="entry name" value="MULTICOPPER_OXIDASE2"/>
    <property type="match status" value="1"/>
</dbReference>
<evidence type="ECO:0000256" key="1">
    <source>
        <dbReference type="ARBA" id="ARBA00022723"/>
    </source>
</evidence>
<sequence length="850" mass="89923">MKSFRSLLGPIGRRPRGNSSCCRPVLEPVEDRLAPAVLVEPPVISSQNGTLQTTLEELETPALIEGQAVTGTMTYNGSFAGVTLKAHPGDLLDLKLVNRLSEQTNLHTHGLHVSPVGNGDNPLLQIAPGESNDYRIQIPADHPQGMYWYHPHEHGLVDDQIRAGLSGMLVIGRADGGAPELDGYEQALLGIKTISSSGGAPLFSGLDTPAYYSVNGQIKPTMTMAPGEIQVWNVANLSFESYFRLQLDGHQLHVVAQDGNPLTRVQTVDFIDLVPGSRVSFLVQARTTPGSYGFRTLGYFNGFNSAFAETLTTLEVKGTPVAASLPTTLTPPANYYEDLGAAIPAAERSILFQEDKANLVYSVNGQTFPNVPAITARLNTVEEWTLLNDTSELHPFHIHQNGFQLMSVNGRAVPADGTPMLINATAQYTEGFTPASEADTPPQSEQFIGGSLLDTVNIPAKDPVTGEPGRVVIRLRFTDYVGTVVYHCHILFHEDHGMMGLIRLAPEVPTYAVAANAGSLPRVNVIDPITGQVVGDFLAYEPSYRGGVNVAMADVNGDGVNDVITGRARGLPQVKVIDGRKLGWVKAASRVILPDALLGDFLAFGPHAKHGVSVAAGYLDGDDKADIVVGEGDGGRPGIRVVDATKLDQVGRNRLIQPSALLHDFLAFGAGTRSGVRVATGDINGDGRYDLIAGAGPGAAPWVKVFSGADSSLLASVLVDDSSHRGGVFVAAGNVKGFGYTDVITGAGPGSQPLVKLFSYESETMSHGSHAAATTTHTATKSGLTQVDAFLAYGRRFRGGVRVASLAGTRPLAPYGSSRDDIVTTHAVGNGLRRTLFATGSMKPGSSTHG</sequence>
<dbReference type="EMBL" id="CP155447">
    <property type="protein sequence ID" value="XBH06248.1"/>
    <property type="molecule type" value="Genomic_DNA"/>
</dbReference>
<organism evidence="7">
    <name type="scientific">Singulisphaera sp. Ch08</name>
    <dbReference type="NCBI Taxonomy" id="3120278"/>
    <lineage>
        <taxon>Bacteria</taxon>
        <taxon>Pseudomonadati</taxon>
        <taxon>Planctomycetota</taxon>
        <taxon>Planctomycetia</taxon>
        <taxon>Isosphaerales</taxon>
        <taxon>Isosphaeraceae</taxon>
        <taxon>Singulisphaera</taxon>
    </lineage>
</organism>
<protein>
    <submittedName>
        <fullName evidence="7">Multicopper oxidase domain-containing protein</fullName>
    </submittedName>
</protein>
<dbReference type="Pfam" id="PF01839">
    <property type="entry name" value="FG-GAP"/>
    <property type="match status" value="1"/>
</dbReference>
<dbReference type="InterPro" id="IPR013517">
    <property type="entry name" value="FG-GAP"/>
</dbReference>
<dbReference type="Gene3D" id="2.130.10.130">
    <property type="entry name" value="Integrin alpha, N-terminal"/>
    <property type="match status" value="1"/>
</dbReference>
<accession>A0AAU7CLD6</accession>
<gene>
    <name evidence="7" type="ORF">V5E97_09485</name>
</gene>
<feature type="domain" description="Plastocyanin-like" evidence="5">
    <location>
        <begin position="358"/>
        <end position="502"/>
    </location>
</feature>
<keyword evidence="2" id="KW-0732">Signal</keyword>
<name>A0AAU7CLD6_9BACT</name>
<dbReference type="Pfam" id="PF00394">
    <property type="entry name" value="Cu-oxidase"/>
    <property type="match status" value="1"/>
</dbReference>
<dbReference type="InterPro" id="IPR028994">
    <property type="entry name" value="Integrin_alpha_N"/>
</dbReference>
<dbReference type="GO" id="GO:0016491">
    <property type="term" value="F:oxidoreductase activity"/>
    <property type="evidence" value="ECO:0007669"/>
    <property type="project" value="UniProtKB-KW"/>
</dbReference>
<dbReference type="Gene3D" id="2.60.40.420">
    <property type="entry name" value="Cupredoxins - blue copper proteins"/>
    <property type="match status" value="3"/>
</dbReference>
<dbReference type="RefSeq" id="WP_406699098.1">
    <property type="nucleotide sequence ID" value="NZ_CP155447.1"/>
</dbReference>
<dbReference type="Pfam" id="PF07732">
    <property type="entry name" value="Cu-oxidase_3"/>
    <property type="match status" value="1"/>
</dbReference>